<dbReference type="EMBL" id="BMQL01000065">
    <property type="protein sequence ID" value="GGR34729.1"/>
    <property type="molecule type" value="Genomic_DNA"/>
</dbReference>
<evidence type="ECO:0000313" key="2">
    <source>
        <dbReference type="EMBL" id="GGR34729.1"/>
    </source>
</evidence>
<dbReference type="RefSeq" id="WP_189093346.1">
    <property type="nucleotide sequence ID" value="NZ_BMQL01000065.1"/>
</dbReference>
<comment type="caution">
    <text evidence="2">The sequence shown here is derived from an EMBL/GenBank/DDBJ whole genome shotgun (WGS) entry which is preliminary data.</text>
</comment>
<dbReference type="Proteomes" id="UP000603865">
    <property type="component" value="Unassembled WGS sequence"/>
</dbReference>
<evidence type="ECO:0000313" key="3">
    <source>
        <dbReference type="Proteomes" id="UP000603865"/>
    </source>
</evidence>
<dbReference type="PANTHER" id="PTHR43781:SF1">
    <property type="entry name" value="SACCHAROPINE DEHYDROGENASE"/>
    <property type="match status" value="1"/>
</dbReference>
<dbReference type="PANTHER" id="PTHR43781">
    <property type="entry name" value="SACCHAROPINE DEHYDROGENASE"/>
    <property type="match status" value="1"/>
</dbReference>
<sequence>MLLYGASGFMGELIAREAARQGLPVTLAGRTEASLAVLGTELGLPYRVFALDNPDAAQQALGGHRILINASGPFHVTAAPLLRHALNAGVHYLDLAGEVEDFVAVQARDAEAVARGVRLMPGVGFGVFPTDSLAVFLHGLLPDAVRLTLAFETQGGVSQETAQTVLYGLAHGGVARRGGALRPVPAAWKRRRIEFGSGPRTALFNPWRADLISAYASTGIADIDTYSVVPQPLASLMRLDAVWPALVRSQAVQRLLQRQVATQARGPSASERAAGRTAVYGEIENLEGQRVAARLFGPEAYRFSAQSAVLAARLVLQGQHRPGYRTPAEVFGPDALLSLPDVRREQV</sequence>
<dbReference type="SUPFAM" id="SSF51735">
    <property type="entry name" value="NAD(P)-binding Rossmann-fold domains"/>
    <property type="match status" value="1"/>
</dbReference>
<dbReference type="AlphaFoldDB" id="A0A918KV67"/>
<accession>A0A918KV67</accession>
<proteinExistence type="predicted"/>
<dbReference type="InterPro" id="IPR005097">
    <property type="entry name" value="Sacchrp_dh_NADP-bd"/>
</dbReference>
<name>A0A918KV67_9DEIO</name>
<protein>
    <submittedName>
        <fullName evidence="2">Saccharopine dehydrogenase</fullName>
    </submittedName>
</protein>
<feature type="domain" description="Saccharopine dehydrogenase NADP binding" evidence="1">
    <location>
        <begin position="2"/>
        <end position="97"/>
    </location>
</feature>
<dbReference type="Pfam" id="PF03435">
    <property type="entry name" value="Sacchrp_dh_NADP"/>
    <property type="match status" value="1"/>
</dbReference>
<reference evidence="2" key="2">
    <citation type="submission" date="2020-09" db="EMBL/GenBank/DDBJ databases">
        <authorList>
            <person name="Sun Q."/>
            <person name="Ohkuma M."/>
        </authorList>
    </citation>
    <scope>NUCLEOTIDE SEQUENCE</scope>
    <source>
        <strain evidence="2">JCM 31311</strain>
    </source>
</reference>
<organism evidence="2 3">
    <name type="scientific">Deinococcus ruber</name>
    <dbReference type="NCBI Taxonomy" id="1848197"/>
    <lineage>
        <taxon>Bacteria</taxon>
        <taxon>Thermotogati</taxon>
        <taxon>Deinococcota</taxon>
        <taxon>Deinococci</taxon>
        <taxon>Deinococcales</taxon>
        <taxon>Deinococcaceae</taxon>
        <taxon>Deinococcus</taxon>
    </lineage>
</organism>
<gene>
    <name evidence="2" type="ORF">GCM10008957_51010</name>
</gene>
<dbReference type="InterPro" id="IPR036291">
    <property type="entry name" value="NAD(P)-bd_dom_sf"/>
</dbReference>
<reference evidence="2" key="1">
    <citation type="journal article" date="2014" name="Int. J. Syst. Evol. Microbiol.">
        <title>Complete genome sequence of Corynebacterium casei LMG S-19264T (=DSM 44701T), isolated from a smear-ripened cheese.</title>
        <authorList>
            <consortium name="US DOE Joint Genome Institute (JGI-PGF)"/>
            <person name="Walter F."/>
            <person name="Albersmeier A."/>
            <person name="Kalinowski J."/>
            <person name="Ruckert C."/>
        </authorList>
    </citation>
    <scope>NUCLEOTIDE SEQUENCE</scope>
    <source>
        <strain evidence="2">JCM 31311</strain>
    </source>
</reference>
<keyword evidence="3" id="KW-1185">Reference proteome</keyword>
<dbReference type="Gene3D" id="3.40.50.720">
    <property type="entry name" value="NAD(P)-binding Rossmann-like Domain"/>
    <property type="match status" value="1"/>
</dbReference>
<evidence type="ECO:0000259" key="1">
    <source>
        <dbReference type="Pfam" id="PF03435"/>
    </source>
</evidence>